<evidence type="ECO:0000256" key="1">
    <source>
        <dbReference type="SAM" id="SignalP"/>
    </source>
</evidence>
<gene>
    <name evidence="2" type="ORF">TNO020_20229</name>
</gene>
<dbReference type="PROSITE" id="PS51257">
    <property type="entry name" value="PROKAR_LIPOPROTEIN"/>
    <property type="match status" value="1"/>
</dbReference>
<organism evidence="2 3">
    <name type="scientific">Tenacibaculum piscium</name>
    <dbReference type="NCBI Taxonomy" id="1458515"/>
    <lineage>
        <taxon>Bacteria</taxon>
        <taxon>Pseudomonadati</taxon>
        <taxon>Bacteroidota</taxon>
        <taxon>Flavobacteriia</taxon>
        <taxon>Flavobacteriales</taxon>
        <taxon>Flavobacteriaceae</taxon>
        <taxon>Tenacibaculum</taxon>
    </lineage>
</organism>
<name>A0A2H1YGD9_9FLAO</name>
<evidence type="ECO:0000313" key="2">
    <source>
        <dbReference type="EMBL" id="SOS74549.1"/>
    </source>
</evidence>
<dbReference type="EMBL" id="OENF01000012">
    <property type="protein sequence ID" value="SOS74549.1"/>
    <property type="molecule type" value="Genomic_DNA"/>
</dbReference>
<dbReference type="Proteomes" id="UP000234211">
    <property type="component" value="Unassembled WGS sequence"/>
</dbReference>
<feature type="chain" id="PRO_5013641813" description="DUF4856 domain-containing protein" evidence="1">
    <location>
        <begin position="18"/>
        <end position="389"/>
    </location>
</feature>
<keyword evidence="1" id="KW-0732">Signal</keyword>
<accession>A0A2H1YGD9</accession>
<reference evidence="3" key="1">
    <citation type="submission" date="2017-11" db="EMBL/GenBank/DDBJ databases">
        <authorList>
            <person name="Duchaud E."/>
        </authorList>
    </citation>
    <scope>NUCLEOTIDE SEQUENCE [LARGE SCALE GENOMIC DNA]</scope>
    <source>
        <strain evidence="3">Tenacibaculum sp. TNO020</strain>
    </source>
</reference>
<protein>
    <recommendedName>
        <fullName evidence="4">DUF4856 domain-containing protein</fullName>
    </recommendedName>
</protein>
<dbReference type="AlphaFoldDB" id="A0A2H1YGD9"/>
<evidence type="ECO:0000313" key="3">
    <source>
        <dbReference type="Proteomes" id="UP000234211"/>
    </source>
</evidence>
<dbReference type="Pfam" id="PF16148">
    <property type="entry name" value="DUF4856"/>
    <property type="match status" value="1"/>
</dbReference>
<dbReference type="RefSeq" id="WP_145993206.1">
    <property type="nucleotide sequence ID" value="NZ_OENF01000012.1"/>
</dbReference>
<dbReference type="OrthoDB" id="5498726at2"/>
<dbReference type="InterPro" id="IPR032331">
    <property type="entry name" value="DUF4856"/>
</dbReference>
<feature type="signal peptide" evidence="1">
    <location>
        <begin position="1"/>
        <end position="17"/>
    </location>
</feature>
<keyword evidence="3" id="KW-1185">Reference proteome</keyword>
<sequence length="389" mass="42434">MKRIFLSTLVLSTLLFASCSEDKSDPVVNVEAPATYNFENVSFSGQVTRLKMAGEFKNALGKDGFAIKEDVSAEVALTKLTNMFAKGTGFADATLKGKILRETIASGSSSTLTSVQSDALRAKIDGWIKDFAQNVVPAKTNDASKGIAGNLENKRYVNAKGIEVNQAVAKTMIGAIILDQIVNKYVSKEYLDGAKKDNDLNTPYKEGATYTKLAHGWDEAYGYVFGLEDDYKKPVNSTDARKGFLNSYLKSVEADEDFKGIFDNVNNAFKKGRQAIVVKNYEVMHEQAAILRMELSKVIAIRTVHYLVKGKGAKNASTLHALSEAYGFAHAMMFAHANGPTGIQQVGTMMNSTIEALEKDGLWSVKDETLDVLSKKLASYYGFTVAEAL</sequence>
<proteinExistence type="predicted"/>
<evidence type="ECO:0008006" key="4">
    <source>
        <dbReference type="Google" id="ProtNLM"/>
    </source>
</evidence>